<dbReference type="AlphaFoldDB" id="A0A1A8ZRV0"/>
<protein>
    <submittedName>
        <fullName evidence="2">Uncharacterized protein</fullName>
    </submittedName>
</protein>
<evidence type="ECO:0000256" key="1">
    <source>
        <dbReference type="SAM" id="MobiDB-lite"/>
    </source>
</evidence>
<gene>
    <name evidence="2" type="ORF">GA0070621_2649</name>
</gene>
<proteinExistence type="predicted"/>
<dbReference type="Proteomes" id="UP000198765">
    <property type="component" value="Chromosome I"/>
</dbReference>
<feature type="region of interest" description="Disordered" evidence="1">
    <location>
        <begin position="1"/>
        <end position="47"/>
    </location>
</feature>
<organism evidence="2 3">
    <name type="scientific">Micromonospora narathiwatensis</name>
    <dbReference type="NCBI Taxonomy" id="299146"/>
    <lineage>
        <taxon>Bacteria</taxon>
        <taxon>Bacillati</taxon>
        <taxon>Actinomycetota</taxon>
        <taxon>Actinomycetes</taxon>
        <taxon>Micromonosporales</taxon>
        <taxon>Micromonosporaceae</taxon>
        <taxon>Micromonospora</taxon>
    </lineage>
</organism>
<name>A0A1A8ZRV0_9ACTN</name>
<sequence length="77" mass="8058">MTCPKLTVSRTGLRAANRQAASAKVNQRLQPARRASGSTSRRSTNADAATVSARLITIVGYQARRVIGSMQTAANGG</sequence>
<feature type="compositionally biased region" description="Low complexity" evidence="1">
    <location>
        <begin position="32"/>
        <end position="43"/>
    </location>
</feature>
<evidence type="ECO:0000313" key="3">
    <source>
        <dbReference type="Proteomes" id="UP000198765"/>
    </source>
</evidence>
<accession>A0A1A8ZRV0</accession>
<dbReference type="EMBL" id="LT594324">
    <property type="protein sequence ID" value="SBT46559.1"/>
    <property type="molecule type" value="Genomic_DNA"/>
</dbReference>
<reference evidence="2 3" key="1">
    <citation type="submission" date="2016-06" db="EMBL/GenBank/DDBJ databases">
        <authorList>
            <person name="Kjaerup R.B."/>
            <person name="Dalgaard T.S."/>
            <person name="Juul-Madsen H.R."/>
        </authorList>
    </citation>
    <scope>NUCLEOTIDE SEQUENCE [LARGE SCALE GENOMIC DNA]</scope>
    <source>
        <strain evidence="2 3">DSM 45248</strain>
    </source>
</reference>
<dbReference type="PATRIC" id="fig|299146.4.peg.2746"/>
<evidence type="ECO:0000313" key="2">
    <source>
        <dbReference type="EMBL" id="SBT46559.1"/>
    </source>
</evidence>
<keyword evidence="3" id="KW-1185">Reference proteome</keyword>